<dbReference type="PANTHER" id="PTHR30566:SF25">
    <property type="entry name" value="INNER MEMBRANE PROTEIN"/>
    <property type="match status" value="1"/>
</dbReference>
<protein>
    <submittedName>
        <fullName evidence="4">Putative mechanosensitive channel protein</fullName>
    </submittedName>
</protein>
<dbReference type="GO" id="GO:0016020">
    <property type="term" value="C:membrane"/>
    <property type="evidence" value="ECO:0007669"/>
    <property type="project" value="InterPro"/>
</dbReference>
<dbReference type="InterPro" id="IPR010920">
    <property type="entry name" value="LSM_dom_sf"/>
</dbReference>
<accession>A0A0M6XV97</accession>
<feature type="compositionally biased region" description="Basic and acidic residues" evidence="1">
    <location>
        <begin position="362"/>
        <end position="375"/>
    </location>
</feature>
<keyword evidence="2" id="KW-0812">Transmembrane</keyword>
<dbReference type="GO" id="GO:0008381">
    <property type="term" value="F:mechanosensitive monoatomic ion channel activity"/>
    <property type="evidence" value="ECO:0007669"/>
    <property type="project" value="UniProtKB-ARBA"/>
</dbReference>
<keyword evidence="2" id="KW-0472">Membrane</keyword>
<dbReference type="RefSeq" id="WP_055683564.1">
    <property type="nucleotide sequence ID" value="NZ_CANMUL010000002.1"/>
</dbReference>
<gene>
    <name evidence="4" type="ORF">JAN5088_02974</name>
</gene>
<keyword evidence="2" id="KW-1133">Transmembrane helix</keyword>
<dbReference type="PANTHER" id="PTHR30566">
    <property type="entry name" value="YNAI-RELATED MECHANOSENSITIVE ION CHANNEL"/>
    <property type="match status" value="1"/>
</dbReference>
<dbReference type="AlphaFoldDB" id="A0A0M6XV97"/>
<evidence type="ECO:0000259" key="3">
    <source>
        <dbReference type="Pfam" id="PF00924"/>
    </source>
</evidence>
<feature type="region of interest" description="Disordered" evidence="1">
    <location>
        <begin position="348"/>
        <end position="375"/>
    </location>
</feature>
<dbReference type="Gene3D" id="1.10.287.1260">
    <property type="match status" value="1"/>
</dbReference>
<evidence type="ECO:0000313" key="4">
    <source>
        <dbReference type="EMBL" id="CTQ34181.1"/>
    </source>
</evidence>
<organism evidence="4 5">
    <name type="scientific">Jannaschia rubra</name>
    <dbReference type="NCBI Taxonomy" id="282197"/>
    <lineage>
        <taxon>Bacteria</taxon>
        <taxon>Pseudomonadati</taxon>
        <taxon>Pseudomonadota</taxon>
        <taxon>Alphaproteobacteria</taxon>
        <taxon>Rhodobacterales</taxon>
        <taxon>Roseobacteraceae</taxon>
        <taxon>Jannaschia</taxon>
    </lineage>
</organism>
<proteinExistence type="predicted"/>
<dbReference type="Proteomes" id="UP000048908">
    <property type="component" value="Unassembled WGS sequence"/>
</dbReference>
<evidence type="ECO:0000313" key="5">
    <source>
        <dbReference type="Proteomes" id="UP000048908"/>
    </source>
</evidence>
<reference evidence="4 5" key="1">
    <citation type="submission" date="2015-07" db="EMBL/GenBank/DDBJ databases">
        <authorList>
            <person name="Noorani M."/>
        </authorList>
    </citation>
    <scope>NUCLEOTIDE SEQUENCE [LARGE SCALE GENOMIC DNA]</scope>
    <source>
        <strain evidence="4 5">CECT 5088</strain>
    </source>
</reference>
<dbReference type="EMBL" id="CXPG01000021">
    <property type="protein sequence ID" value="CTQ34181.1"/>
    <property type="molecule type" value="Genomic_DNA"/>
</dbReference>
<feature type="domain" description="Mechanosensitive ion channel MscS" evidence="3">
    <location>
        <begin position="193"/>
        <end position="259"/>
    </location>
</feature>
<feature type="transmembrane region" description="Helical" evidence="2">
    <location>
        <begin position="171"/>
        <end position="190"/>
    </location>
</feature>
<feature type="transmembrane region" description="Helical" evidence="2">
    <location>
        <begin position="20"/>
        <end position="43"/>
    </location>
</feature>
<evidence type="ECO:0000256" key="2">
    <source>
        <dbReference type="SAM" id="Phobius"/>
    </source>
</evidence>
<dbReference type="STRING" id="282197.SAMN04488517_103163"/>
<keyword evidence="5" id="KW-1185">Reference proteome</keyword>
<dbReference type="Pfam" id="PF00924">
    <property type="entry name" value="MS_channel_2nd"/>
    <property type="match status" value="1"/>
</dbReference>
<feature type="transmembrane region" description="Helical" evidence="2">
    <location>
        <begin position="70"/>
        <end position="90"/>
    </location>
</feature>
<feature type="transmembrane region" description="Helical" evidence="2">
    <location>
        <begin position="144"/>
        <end position="165"/>
    </location>
</feature>
<dbReference type="InterPro" id="IPR006685">
    <property type="entry name" value="MscS_channel_2nd"/>
</dbReference>
<feature type="transmembrane region" description="Helical" evidence="2">
    <location>
        <begin position="96"/>
        <end position="118"/>
    </location>
</feature>
<sequence>MDRLQTFYDRLATWRDGLPALVVSAGVLLIAIGAALALHAVIFDKILARRLRRDTLAAILLRRARRPLRLVAVLLAVAMVAPGLTLPLSLHDVLRQMAAVAIVILIGWAVLIVIDVLAEWSFRRYRLDATDNLMARKYVTQVRILRRTAKIVVVILTIGAVLVTFEGVREYGVSLFASAGAAGLVLGIAARPVLSNLIAGIQIALTQPIRLDDVVVIEGEWGRIEEIYATFVVVKIWDWRRMVVPLSYFIEQPFQNWTRQSATILGSVYWYVDYTMPMAEMRAKAEELIASDPLWDGQAKGVQVVDADRQTMQVRAVMSSRDSGANFDLRCNVREGMLAWMQEVHPDSLPRNRGELSVAPEPEPRRSGSDGFRPR</sequence>
<name>A0A0M6XV97_9RHOB</name>
<evidence type="ECO:0000256" key="1">
    <source>
        <dbReference type="SAM" id="MobiDB-lite"/>
    </source>
</evidence>
<dbReference type="SUPFAM" id="SSF50182">
    <property type="entry name" value="Sm-like ribonucleoproteins"/>
    <property type="match status" value="1"/>
</dbReference>
<dbReference type="OrthoDB" id="9792218at2"/>